<comment type="caution">
    <text evidence="1">The sequence shown here is derived from an EMBL/GenBank/DDBJ whole genome shotgun (WGS) entry which is preliminary data.</text>
</comment>
<reference evidence="1 2" key="1">
    <citation type="submission" date="2024-09" db="EMBL/GenBank/DDBJ databases">
        <authorList>
            <person name="Sun Q."/>
            <person name="Mori K."/>
        </authorList>
    </citation>
    <scope>NUCLEOTIDE SEQUENCE [LARGE SCALE GENOMIC DNA]</scope>
    <source>
        <strain evidence="1 2">NCAIM B.02604</strain>
    </source>
</reference>
<organism evidence="1 2">
    <name type="scientific">Micrococcoides hystricis</name>
    <dbReference type="NCBI Taxonomy" id="1572761"/>
    <lineage>
        <taxon>Bacteria</taxon>
        <taxon>Bacillati</taxon>
        <taxon>Actinomycetota</taxon>
        <taxon>Actinomycetes</taxon>
        <taxon>Micrococcales</taxon>
        <taxon>Micrococcaceae</taxon>
        <taxon>Micrococcoides</taxon>
    </lineage>
</organism>
<name>A0ABV6PB67_9MICC</name>
<sequence length="102" mass="11841">MSIPLVPLTPLQVVFTLTDDRLPFRTKSSADDCERLDGVLQSIPDQLLARLELWNRQTNSAYNRDMGCFGSKERRAQAANEYAALAEELWARRLDVRLEMWW</sequence>
<proteinExistence type="predicted"/>
<keyword evidence="2" id="KW-1185">Reference proteome</keyword>
<dbReference type="RefSeq" id="WP_377458292.1">
    <property type="nucleotide sequence ID" value="NZ_JBHLUB010000021.1"/>
</dbReference>
<gene>
    <name evidence="1" type="ORF">ACFFFR_04270</name>
</gene>
<evidence type="ECO:0000313" key="2">
    <source>
        <dbReference type="Proteomes" id="UP001589862"/>
    </source>
</evidence>
<dbReference type="Proteomes" id="UP001589862">
    <property type="component" value="Unassembled WGS sequence"/>
</dbReference>
<accession>A0ABV6PB67</accession>
<evidence type="ECO:0000313" key="1">
    <source>
        <dbReference type="EMBL" id="MFC0581602.1"/>
    </source>
</evidence>
<protein>
    <submittedName>
        <fullName evidence="1">Uncharacterized protein</fullName>
    </submittedName>
</protein>
<dbReference type="EMBL" id="JBHLUB010000021">
    <property type="protein sequence ID" value="MFC0581602.1"/>
    <property type="molecule type" value="Genomic_DNA"/>
</dbReference>